<sequence length="787" mass="86108">MSGELNRGSPVWERVSASLDPGASLLVIIGPRGSGRLRCARSWLGTGGRIVDYSQMPTGTTPADAVKEVLAHLNEHPDVRIAAVLPPAPEAYELAQRPDAQLVRGPDLFLTVTEVERLTAPTDLRPAAAPAPGMDAVPARSAEQLWRMTGGWLYGVETLSADPAAKVKVANALGRAIAPWVSHLDPNGFLHEAAFLPIFTEDMLQAFYAQRTERVPGLAQLAEACLILPAPNGEWIMAELVRRELRASMQRRNPDRAEQLDTLAVAALARVSEPGAAVVAAVERRTWRGLGSVLEEHWVDLFMTNPRMLRYAAHKIPAGIARGELFTAALKILAAAGKDRMNLPFPTAEPDYAEDRTAQNIRKLTEDYFRRPSSSAVTAGLVELGFLRIQGHYEESGHCGKRLRRVISQAAAAERVRPVLAGMAELQCGMSLHIAGRLIEAVNAYEAAMHWGASVDHSFIQANAAANLALAHAQAGNTQTAREWADRADSFLARTKWGTKMVGRGAQLARIYIAWHELDRQGMDAGLALLPAEPDNDEFWPLHAELLTLRERFFGSADAGLHRIHHLRSTRAYAAQSPMAVRTLAHAELVARVALDPLAMPGSLPVDSPELRNVQAYLSLQSGNVDAALATLHRTLSASKGGWRPRCLARNLQLLASAVPDPLGADALEIIRENYSADGELIDLLWLWQDPQNQDGLRDTLGLTEEQTRRLDCFKVPHRGHVEDRAALTERELEVLAGLRLGKTRTEMAAERHVSVNTIKAQTSSLYRKLGVTTREEALTKGKLWGY</sequence>
<organism evidence="2 3">
    <name type="scientific">Arthrobacter gengyunqii</name>
    <dbReference type="NCBI Taxonomy" id="2886940"/>
    <lineage>
        <taxon>Bacteria</taxon>
        <taxon>Bacillati</taxon>
        <taxon>Actinomycetota</taxon>
        <taxon>Actinomycetes</taxon>
        <taxon>Micrococcales</taxon>
        <taxon>Micrococcaceae</taxon>
        <taxon>Arthrobacter</taxon>
    </lineage>
</organism>
<dbReference type="Pfam" id="PF00196">
    <property type="entry name" value="GerE"/>
    <property type="match status" value="1"/>
</dbReference>
<proteinExistence type="predicted"/>
<feature type="domain" description="HTH luxR-type" evidence="1">
    <location>
        <begin position="721"/>
        <end position="786"/>
    </location>
</feature>
<dbReference type="EMBL" id="JAJFZQ010000004">
    <property type="protein sequence ID" value="MCC3265624.1"/>
    <property type="molecule type" value="Genomic_DNA"/>
</dbReference>
<dbReference type="InterPro" id="IPR016032">
    <property type="entry name" value="Sig_transdc_resp-reg_C-effctor"/>
</dbReference>
<dbReference type="PRINTS" id="PR00038">
    <property type="entry name" value="HTHLUXR"/>
</dbReference>
<dbReference type="Gene3D" id="1.10.10.10">
    <property type="entry name" value="Winged helix-like DNA-binding domain superfamily/Winged helix DNA-binding domain"/>
    <property type="match status" value="1"/>
</dbReference>
<dbReference type="InterPro" id="IPR036388">
    <property type="entry name" value="WH-like_DNA-bd_sf"/>
</dbReference>
<comment type="caution">
    <text evidence="2">The sequence shown here is derived from an EMBL/GenBank/DDBJ whole genome shotgun (WGS) entry which is preliminary data.</text>
</comment>
<evidence type="ECO:0000313" key="2">
    <source>
        <dbReference type="EMBL" id="MCC3265624.1"/>
    </source>
</evidence>
<evidence type="ECO:0000259" key="1">
    <source>
        <dbReference type="PROSITE" id="PS50043"/>
    </source>
</evidence>
<dbReference type="SMART" id="SM00421">
    <property type="entry name" value="HTH_LUXR"/>
    <property type="match status" value="1"/>
</dbReference>
<dbReference type="SUPFAM" id="SSF46894">
    <property type="entry name" value="C-terminal effector domain of the bipartite response regulators"/>
    <property type="match status" value="1"/>
</dbReference>
<accession>A0ABS8GGA6</accession>
<gene>
    <name evidence="2" type="ORF">LJ752_06150</name>
</gene>
<dbReference type="CDD" id="cd06170">
    <property type="entry name" value="LuxR_C_like"/>
    <property type="match status" value="1"/>
</dbReference>
<dbReference type="RefSeq" id="WP_227890453.1">
    <property type="nucleotide sequence ID" value="NZ_JAJFZQ010000004.1"/>
</dbReference>
<dbReference type="InterPro" id="IPR000792">
    <property type="entry name" value="Tscrpt_reg_LuxR_C"/>
</dbReference>
<name>A0ABS8GGA6_9MICC</name>
<evidence type="ECO:0000313" key="3">
    <source>
        <dbReference type="Proteomes" id="UP001139168"/>
    </source>
</evidence>
<protein>
    <submittedName>
        <fullName evidence="2">LuxR C-terminal-related transcriptional regulator</fullName>
    </submittedName>
</protein>
<reference evidence="2" key="1">
    <citation type="submission" date="2021-10" db="EMBL/GenBank/DDBJ databases">
        <title>Novel species in genus Arthrobacter.</title>
        <authorList>
            <person name="Liu Y."/>
        </authorList>
    </citation>
    <scope>NUCLEOTIDE SEQUENCE</scope>
    <source>
        <strain evidence="2">Zg-Y786</strain>
    </source>
</reference>
<dbReference type="Proteomes" id="UP001139168">
    <property type="component" value="Unassembled WGS sequence"/>
</dbReference>
<dbReference type="PROSITE" id="PS50043">
    <property type="entry name" value="HTH_LUXR_2"/>
    <property type="match status" value="1"/>
</dbReference>
<keyword evidence="3" id="KW-1185">Reference proteome</keyword>